<organism evidence="11 12">
    <name type="scientific">Crepidotus variabilis</name>
    <dbReference type="NCBI Taxonomy" id="179855"/>
    <lineage>
        <taxon>Eukaryota</taxon>
        <taxon>Fungi</taxon>
        <taxon>Dikarya</taxon>
        <taxon>Basidiomycota</taxon>
        <taxon>Agaricomycotina</taxon>
        <taxon>Agaricomycetes</taxon>
        <taxon>Agaricomycetidae</taxon>
        <taxon>Agaricales</taxon>
        <taxon>Agaricineae</taxon>
        <taxon>Crepidotaceae</taxon>
        <taxon>Crepidotus</taxon>
    </lineage>
</organism>
<evidence type="ECO:0000256" key="3">
    <source>
        <dbReference type="ARBA" id="ARBA00004922"/>
    </source>
</evidence>
<dbReference type="GO" id="GO:0016740">
    <property type="term" value="F:transferase activity"/>
    <property type="evidence" value="ECO:0007669"/>
    <property type="project" value="UniProtKB-KW"/>
</dbReference>
<dbReference type="Pfam" id="PF04597">
    <property type="entry name" value="Ribophorin_I"/>
    <property type="match status" value="1"/>
</dbReference>
<dbReference type="PANTHER" id="PTHR21049">
    <property type="entry name" value="RIBOPHORIN I"/>
    <property type="match status" value="1"/>
</dbReference>
<gene>
    <name evidence="11" type="ORF">CPB83DRAFT_844063</name>
</gene>
<dbReference type="OrthoDB" id="310030at2759"/>
<comment type="subcellular location">
    <subcellularLocation>
        <location evidence="2 10">Endoplasmic reticulum membrane</location>
        <topology evidence="2 10">Single-pass type I membrane protein</topology>
    </subcellularLocation>
</comment>
<feature type="signal peptide" evidence="10">
    <location>
        <begin position="1"/>
        <end position="22"/>
    </location>
</feature>
<comment type="similarity">
    <text evidence="4 10">Belongs to the OST1 family.</text>
</comment>
<comment type="subunit">
    <text evidence="10">Component of the oligosaccharyltransferase (OST) complex.</text>
</comment>
<evidence type="ECO:0000256" key="9">
    <source>
        <dbReference type="ARBA" id="ARBA00023136"/>
    </source>
</evidence>
<keyword evidence="11" id="KW-0808">Transferase</keyword>
<evidence type="ECO:0000256" key="10">
    <source>
        <dbReference type="RuleBase" id="RU361143"/>
    </source>
</evidence>
<reference evidence="11" key="1">
    <citation type="submission" date="2020-11" db="EMBL/GenBank/DDBJ databases">
        <authorList>
            <consortium name="DOE Joint Genome Institute"/>
            <person name="Ahrendt S."/>
            <person name="Riley R."/>
            <person name="Andreopoulos W."/>
            <person name="Labutti K."/>
            <person name="Pangilinan J."/>
            <person name="Ruiz-Duenas F.J."/>
            <person name="Barrasa J.M."/>
            <person name="Sanchez-Garcia M."/>
            <person name="Camarero S."/>
            <person name="Miyauchi S."/>
            <person name="Serrano A."/>
            <person name="Linde D."/>
            <person name="Babiker R."/>
            <person name="Drula E."/>
            <person name="Ayuso-Fernandez I."/>
            <person name="Pacheco R."/>
            <person name="Padilla G."/>
            <person name="Ferreira P."/>
            <person name="Barriuso J."/>
            <person name="Kellner H."/>
            <person name="Castanera R."/>
            <person name="Alfaro M."/>
            <person name="Ramirez L."/>
            <person name="Pisabarro A.G."/>
            <person name="Kuo A."/>
            <person name="Tritt A."/>
            <person name="Lipzen A."/>
            <person name="He G."/>
            <person name="Yan M."/>
            <person name="Ng V."/>
            <person name="Cullen D."/>
            <person name="Martin F."/>
            <person name="Rosso M.-N."/>
            <person name="Henrissat B."/>
            <person name="Hibbett D."/>
            <person name="Martinez A.T."/>
            <person name="Grigoriev I.V."/>
        </authorList>
    </citation>
    <scope>NUCLEOTIDE SEQUENCE</scope>
    <source>
        <strain evidence="11">CBS 506.95</strain>
    </source>
</reference>
<dbReference type="PANTHER" id="PTHR21049:SF0">
    <property type="entry name" value="DOLICHYL-DIPHOSPHOOLIGOSACCHARIDE--PROTEIN GLYCOSYLTRANSFERASE SUBUNIT 1"/>
    <property type="match status" value="1"/>
</dbReference>
<dbReference type="AlphaFoldDB" id="A0A9P6JVX5"/>
<evidence type="ECO:0000256" key="1">
    <source>
        <dbReference type="ARBA" id="ARBA00002791"/>
    </source>
</evidence>
<comment type="pathway">
    <text evidence="3 10">Protein modification; protein glycosylation.</text>
</comment>
<dbReference type="GO" id="GO:0018279">
    <property type="term" value="P:protein N-linked glycosylation via asparagine"/>
    <property type="evidence" value="ECO:0007669"/>
    <property type="project" value="TreeGrafter"/>
</dbReference>
<keyword evidence="6 10" id="KW-0732">Signal</keyword>
<evidence type="ECO:0000256" key="2">
    <source>
        <dbReference type="ARBA" id="ARBA00004115"/>
    </source>
</evidence>
<keyword evidence="9 10" id="KW-0472">Membrane</keyword>
<evidence type="ECO:0000256" key="8">
    <source>
        <dbReference type="ARBA" id="ARBA00022989"/>
    </source>
</evidence>
<keyword evidence="5 10" id="KW-0812">Transmembrane</keyword>
<dbReference type="GO" id="GO:0008250">
    <property type="term" value="C:oligosaccharyltransferase complex"/>
    <property type="evidence" value="ECO:0007669"/>
    <property type="project" value="UniProtKB-UniRule"/>
</dbReference>
<feature type="transmembrane region" description="Helical" evidence="10">
    <location>
        <begin position="461"/>
        <end position="480"/>
    </location>
</feature>
<keyword evidence="7 10" id="KW-0256">Endoplasmic reticulum</keyword>
<keyword evidence="12" id="KW-1185">Reference proteome</keyword>
<evidence type="ECO:0000256" key="5">
    <source>
        <dbReference type="ARBA" id="ARBA00022692"/>
    </source>
</evidence>
<sequence>MSPSSWRTLPFLLLVSVTSVFASSKSFENTAIVRTAELGGSVVHVTTTYAIKALDDGQKTYTVALGRAEREKTSFIEAKVKGSKEPLKIKERALDTSKDYHLVDITLPKALSTDKTLNLVLETVQTHATWPSPATAAQNEDQSLKYQTNLLILSPYKTSVQRTKVKTLSPRIISYTTPENAKDLTDKDVVTKSGATVTYGPYDNLPSSTNKEFIEKYQQSILIHYHHEQPVLEVLNLQRSVEVSHWGANINTEDKIDLYNAGPKLKGHFSRLQHQSQKYFNKLSAHVLPALTLHLPAGLSNPYYYDLIGNVSTSNIRIAPSVPKNKQGTQFSVLEIRPRYPLLGGWNYTFTLGWDLPLGDVASYDKSAGKYTVEVPIMTPLLGAVVNNAELSVVLPEGASNIEILEPFPALAKRTDIHKTYLDTTGRPRLTFIYKNLTVKHAESIYVSYKLSWVAHLKKPVAVSTAILGLFTLGMFVRRINLSLTPTRKV</sequence>
<protein>
    <recommendedName>
        <fullName evidence="10">Dolichyl-diphosphooligosaccharide--protein glycosyltransferase subunit 1</fullName>
    </recommendedName>
</protein>
<name>A0A9P6JVX5_9AGAR</name>
<comment type="function">
    <text evidence="1 10">Subunit of the oligosaccharyl transferase (OST) complex that catalyzes the initial transfer of a defined glycan (Glc(3)Man(9)GlcNAc(2) in eukaryotes) from the lipid carrier dolichol-pyrophosphate to an asparagine residue within an Asn-X-Ser/Thr consensus motif in nascent polypeptide chains, the first step in protein N-glycosylation. N-glycosylation occurs cotranslationally and the complex associates with the Sec61 complex at the channel-forming translocon complex that mediates protein translocation across the endoplasmic reticulum (ER). All subunits are required for a maximal enzyme activity.</text>
</comment>
<keyword evidence="8 10" id="KW-1133">Transmembrane helix</keyword>
<dbReference type="EMBL" id="MU157826">
    <property type="protein sequence ID" value="KAF9534334.1"/>
    <property type="molecule type" value="Genomic_DNA"/>
</dbReference>
<evidence type="ECO:0000256" key="7">
    <source>
        <dbReference type="ARBA" id="ARBA00022824"/>
    </source>
</evidence>
<evidence type="ECO:0000256" key="4">
    <source>
        <dbReference type="ARBA" id="ARBA00008905"/>
    </source>
</evidence>
<evidence type="ECO:0000313" key="12">
    <source>
        <dbReference type="Proteomes" id="UP000807306"/>
    </source>
</evidence>
<evidence type="ECO:0000313" key="11">
    <source>
        <dbReference type="EMBL" id="KAF9534334.1"/>
    </source>
</evidence>
<comment type="caution">
    <text evidence="11">The sequence shown here is derived from an EMBL/GenBank/DDBJ whole genome shotgun (WGS) entry which is preliminary data.</text>
</comment>
<evidence type="ECO:0000256" key="6">
    <source>
        <dbReference type="ARBA" id="ARBA00022729"/>
    </source>
</evidence>
<accession>A0A9P6JVX5</accession>
<proteinExistence type="inferred from homology"/>
<feature type="chain" id="PRO_5040545545" description="Dolichyl-diphosphooligosaccharide--protein glycosyltransferase subunit 1" evidence="10">
    <location>
        <begin position="23"/>
        <end position="490"/>
    </location>
</feature>
<dbReference type="Proteomes" id="UP000807306">
    <property type="component" value="Unassembled WGS sequence"/>
</dbReference>
<dbReference type="InterPro" id="IPR007676">
    <property type="entry name" value="Ribophorin_I"/>
</dbReference>